<dbReference type="EMBL" id="CAMPGE010008483">
    <property type="protein sequence ID" value="CAI2367381.1"/>
    <property type="molecule type" value="Genomic_DNA"/>
</dbReference>
<feature type="compositionally biased region" description="Basic residues" evidence="1">
    <location>
        <begin position="140"/>
        <end position="155"/>
    </location>
</feature>
<organism evidence="2 3">
    <name type="scientific">Euplotes crassus</name>
    <dbReference type="NCBI Taxonomy" id="5936"/>
    <lineage>
        <taxon>Eukaryota</taxon>
        <taxon>Sar</taxon>
        <taxon>Alveolata</taxon>
        <taxon>Ciliophora</taxon>
        <taxon>Intramacronucleata</taxon>
        <taxon>Spirotrichea</taxon>
        <taxon>Hypotrichia</taxon>
        <taxon>Euplotida</taxon>
        <taxon>Euplotidae</taxon>
        <taxon>Moneuplotes</taxon>
    </lineage>
</organism>
<feature type="region of interest" description="Disordered" evidence="1">
    <location>
        <begin position="131"/>
        <end position="188"/>
    </location>
</feature>
<sequence>MELDEYKELKELYSSLINYNSDNEDNWTILTRIILDNPDFVKNAVRSARDELFHITANKKYMDRKQQQEEELKILRQIEDEPTLKKCATNRPEKFGSKRNKRKLERLKNLADAKKSNMLSSCSRVNEEESSMFISQKKEKSLHHSRHRGNTKRLFLKRDQKSKPNNEQNYDQRSNSPDRLRKAVSQKEIRNKVKRVSQIDTQKVKINTIKRGPFPSERLYDAEKIKSSQQSVSKLPSSRGRNNQDDSLYKYIGAPYDSSGIFKKDKRLKMPNLFKSTSRKCRKKFKNSLMKHAKYFEGMNPKSRLRSRVLSTSPQNNRNNTTGLLSPKVRNIGSQQGSPTGQPNKLSAYLIKVSNLVKLPKVENRTKNKRKPQVREKEKSQCTSQIIQE</sequence>
<feature type="region of interest" description="Disordered" evidence="1">
    <location>
        <begin position="310"/>
        <end position="344"/>
    </location>
</feature>
<feature type="region of interest" description="Disordered" evidence="1">
    <location>
        <begin position="361"/>
        <end position="389"/>
    </location>
</feature>
<reference evidence="2" key="1">
    <citation type="submission" date="2023-07" db="EMBL/GenBank/DDBJ databases">
        <authorList>
            <consortium name="AG Swart"/>
            <person name="Singh M."/>
            <person name="Singh A."/>
            <person name="Seah K."/>
            <person name="Emmerich C."/>
        </authorList>
    </citation>
    <scope>NUCLEOTIDE SEQUENCE</scope>
    <source>
        <strain evidence="2">DP1</strain>
    </source>
</reference>
<feature type="compositionally biased region" description="Polar residues" evidence="1">
    <location>
        <begin position="165"/>
        <end position="175"/>
    </location>
</feature>
<protein>
    <submittedName>
        <fullName evidence="2">Uncharacterized protein</fullName>
    </submittedName>
</protein>
<comment type="caution">
    <text evidence="2">The sequence shown here is derived from an EMBL/GenBank/DDBJ whole genome shotgun (WGS) entry which is preliminary data.</text>
</comment>
<feature type="compositionally biased region" description="Polar residues" evidence="1">
    <location>
        <begin position="332"/>
        <end position="344"/>
    </location>
</feature>
<proteinExistence type="predicted"/>
<accession>A0AAD1UG95</accession>
<gene>
    <name evidence="2" type="ORF">ECRASSUSDP1_LOCUS8663</name>
</gene>
<feature type="region of interest" description="Disordered" evidence="1">
    <location>
        <begin position="220"/>
        <end position="246"/>
    </location>
</feature>
<evidence type="ECO:0000256" key="1">
    <source>
        <dbReference type="SAM" id="MobiDB-lite"/>
    </source>
</evidence>
<evidence type="ECO:0000313" key="3">
    <source>
        <dbReference type="Proteomes" id="UP001295684"/>
    </source>
</evidence>
<evidence type="ECO:0000313" key="2">
    <source>
        <dbReference type="EMBL" id="CAI2367381.1"/>
    </source>
</evidence>
<feature type="compositionally biased region" description="Polar residues" evidence="1">
    <location>
        <begin position="310"/>
        <end position="324"/>
    </location>
</feature>
<name>A0AAD1UG95_EUPCR</name>
<dbReference type="AlphaFoldDB" id="A0AAD1UG95"/>
<feature type="compositionally biased region" description="Low complexity" evidence="1">
    <location>
        <begin position="227"/>
        <end position="238"/>
    </location>
</feature>
<dbReference type="Proteomes" id="UP001295684">
    <property type="component" value="Unassembled WGS sequence"/>
</dbReference>
<feature type="compositionally biased region" description="Basic and acidic residues" evidence="1">
    <location>
        <begin position="176"/>
        <end position="188"/>
    </location>
</feature>
<keyword evidence="3" id="KW-1185">Reference proteome</keyword>